<dbReference type="AlphaFoldDB" id="M3ISS2"/>
<dbReference type="GO" id="GO:0005886">
    <property type="term" value="C:plasma membrane"/>
    <property type="evidence" value="ECO:0007669"/>
    <property type="project" value="TreeGrafter"/>
</dbReference>
<evidence type="ECO:0000313" key="5">
    <source>
        <dbReference type="EMBL" id="EMG49596.1"/>
    </source>
</evidence>
<dbReference type="eggNOG" id="KOG0039">
    <property type="taxonomic scope" value="Eukaryota"/>
</dbReference>
<feature type="transmembrane region" description="Helical" evidence="4">
    <location>
        <begin position="33"/>
        <end position="54"/>
    </location>
</feature>
<dbReference type="GO" id="GO:0033215">
    <property type="term" value="P:reductive iron assimilation"/>
    <property type="evidence" value="ECO:0007669"/>
    <property type="project" value="TreeGrafter"/>
</dbReference>
<dbReference type="OMA" id="LLPIHKW"/>
<dbReference type="OrthoDB" id="10006946at2759"/>
<comment type="caution">
    <text evidence="5">The sequence shown here is derived from an EMBL/GenBank/DDBJ whole genome shotgun (WGS) entry which is preliminary data.</text>
</comment>
<evidence type="ECO:0000256" key="1">
    <source>
        <dbReference type="ARBA" id="ARBA00022982"/>
    </source>
</evidence>
<dbReference type="InterPro" id="IPR050369">
    <property type="entry name" value="RBOH/FRE"/>
</dbReference>
<keyword evidence="2" id="KW-0560">Oxidoreductase</keyword>
<accession>M3ISS2</accession>
<feature type="region of interest" description="Disordered" evidence="3">
    <location>
        <begin position="274"/>
        <end position="293"/>
    </location>
</feature>
<feature type="compositionally biased region" description="Polar residues" evidence="3">
    <location>
        <begin position="283"/>
        <end position="293"/>
    </location>
</feature>
<protein>
    <submittedName>
        <fullName evidence="5">Iron/copper reductase, putative</fullName>
    </submittedName>
</protein>
<dbReference type="PANTHER" id="PTHR11972:SF178">
    <property type="entry name" value="FERRIC REDUCTASE TRANSMEMBRANE COMPONENT 8-RELATED"/>
    <property type="match status" value="1"/>
</dbReference>
<reference evidence="5 6" key="1">
    <citation type="submission" date="2013-02" db="EMBL/GenBank/DDBJ databases">
        <title>Genome sequence of Candida maltosa Xu316, a potential industrial strain for xylitol and ethanol production.</title>
        <authorList>
            <person name="Yu J."/>
            <person name="Wang Q."/>
            <person name="Geng X."/>
            <person name="Bao W."/>
            <person name="He P."/>
            <person name="Cai J."/>
        </authorList>
    </citation>
    <scope>NUCLEOTIDE SEQUENCE [LARGE SCALE GENOMIC DNA]</scope>
    <source>
        <strain evidence="6">Xu316</strain>
    </source>
</reference>
<feature type="transmembrane region" description="Helical" evidence="4">
    <location>
        <begin position="7"/>
        <end position="27"/>
    </location>
</feature>
<gene>
    <name evidence="5" type="ORF">G210_5587</name>
</gene>
<keyword evidence="1" id="KW-0249">Electron transport</keyword>
<dbReference type="CDD" id="cd06186">
    <property type="entry name" value="NOX_Duox_like_FAD_NADP"/>
    <property type="match status" value="1"/>
</dbReference>
<evidence type="ECO:0000256" key="4">
    <source>
        <dbReference type="SAM" id="Phobius"/>
    </source>
</evidence>
<dbReference type="PANTHER" id="PTHR11972">
    <property type="entry name" value="NADPH OXIDASE"/>
    <property type="match status" value="1"/>
</dbReference>
<dbReference type="GO" id="GO:0000293">
    <property type="term" value="F:ferric-chelate reductase activity"/>
    <property type="evidence" value="ECO:0007669"/>
    <property type="project" value="TreeGrafter"/>
</dbReference>
<dbReference type="Proteomes" id="UP000011777">
    <property type="component" value="Unassembled WGS sequence"/>
</dbReference>
<keyword evidence="4" id="KW-1133">Transmembrane helix</keyword>
<dbReference type="HOGENOM" id="CLU_025685_0_0_1"/>
<evidence type="ECO:0000313" key="6">
    <source>
        <dbReference type="Proteomes" id="UP000011777"/>
    </source>
</evidence>
<evidence type="ECO:0000256" key="3">
    <source>
        <dbReference type="SAM" id="MobiDB-lite"/>
    </source>
</evidence>
<keyword evidence="6" id="KW-1185">Reference proteome</keyword>
<proteinExistence type="predicted"/>
<feature type="transmembrane region" description="Helical" evidence="4">
    <location>
        <begin position="178"/>
        <end position="197"/>
    </location>
</feature>
<dbReference type="EMBL" id="AOGT01000575">
    <property type="protein sequence ID" value="EMG49596.1"/>
    <property type="molecule type" value="Genomic_DNA"/>
</dbReference>
<name>M3ISS2_CANMX</name>
<keyword evidence="4" id="KW-0812">Transmembrane</keyword>
<organism evidence="5 6">
    <name type="scientific">Candida maltosa (strain Xu316)</name>
    <name type="common">Yeast</name>
    <dbReference type="NCBI Taxonomy" id="1245528"/>
    <lineage>
        <taxon>Eukaryota</taxon>
        <taxon>Fungi</taxon>
        <taxon>Dikarya</taxon>
        <taxon>Ascomycota</taxon>
        <taxon>Saccharomycotina</taxon>
        <taxon>Pichiomycetes</taxon>
        <taxon>Debaryomycetaceae</taxon>
        <taxon>Candida/Lodderomyces clade</taxon>
        <taxon>Candida</taxon>
    </lineage>
</organism>
<dbReference type="STRING" id="1245528.M3ISS2"/>
<keyword evidence="4" id="KW-0472">Membrane</keyword>
<evidence type="ECO:0000256" key="2">
    <source>
        <dbReference type="ARBA" id="ARBA00023002"/>
    </source>
</evidence>
<keyword evidence="1" id="KW-0813">Transport</keyword>
<sequence length="500" mass="58089">MRKRWYRLFYFFHYSWSWIIVVCLQFHVRPEPYTVYTFVNVSILVGQICYRLYLTKISTTGEVRVTDVSPNLSLIEFPNNLIARRSNAPGAHIRLTNYSSNFITRFAKQLIPNYHPYTLASFPNDNIQKLIIRKSNFKLYNNRRYLITGSYDPHLLFIRSKSTSSFSLSKLQINAKRLLIVIGGSAISFALPILRVMNYHGIPTKIIWVIKDFRDILILKYFDGFIHGDDFEIFVTGENTLGEQTKTLQNRASYASNFSKKSALSSHFDLERDETSPLLGESNEPQTTLNVENQVENVDISMNSEDEDDDSDSDCTHSAISTQQRFEDFTDLEEVLDYSNDEYDDDDDDSIREFEITNDNLDLPNPGSKNVSRKSSVNEPFVPYYLQNSSAQTKSWVQQYKQLVKRLNLENKIYKGRPKLNYRYYNWCINEGFTQCSGPIEDENHNLICCRDLPRNKVVQEDIKAEKIWVISAGPAPLVDNVKLWASEYGLKFHEEAFYS</sequence>